<comment type="similarity">
    <text evidence="2 8">Belongs to the diaminopimelate epimerase family.</text>
</comment>
<evidence type="ECO:0000256" key="1">
    <source>
        <dbReference type="ARBA" id="ARBA00005196"/>
    </source>
</evidence>
<dbReference type="UniPathway" id="UPA00034">
    <property type="reaction ID" value="UER00025"/>
</dbReference>
<evidence type="ECO:0000256" key="3">
    <source>
        <dbReference type="ARBA" id="ARBA00013080"/>
    </source>
</evidence>
<comment type="catalytic activity">
    <reaction evidence="7 8">
        <text>(2S,6S)-2,6-diaminopimelate = meso-2,6-diaminopimelate</text>
        <dbReference type="Rhea" id="RHEA:15393"/>
        <dbReference type="ChEBI" id="CHEBI:57609"/>
        <dbReference type="ChEBI" id="CHEBI:57791"/>
        <dbReference type="EC" id="5.1.1.7"/>
    </reaction>
</comment>
<dbReference type="PANTHER" id="PTHR31689">
    <property type="entry name" value="DIAMINOPIMELATE EPIMERASE, CHLOROPLASTIC"/>
    <property type="match status" value="1"/>
</dbReference>
<dbReference type="InterPro" id="IPR018510">
    <property type="entry name" value="DAP_epimerase_AS"/>
</dbReference>
<evidence type="ECO:0000256" key="6">
    <source>
        <dbReference type="ARBA" id="ARBA00023235"/>
    </source>
</evidence>
<keyword evidence="6 8" id="KW-0413">Isomerase</keyword>
<keyword evidence="4 8" id="KW-0028">Amino-acid biosynthesis</keyword>
<dbReference type="Gene3D" id="3.10.310.10">
    <property type="entry name" value="Diaminopimelate Epimerase, Chain A, domain 1"/>
    <property type="match status" value="2"/>
</dbReference>
<dbReference type="Proteomes" id="UP000185544">
    <property type="component" value="Chromosome"/>
</dbReference>
<comment type="function">
    <text evidence="8">Catalyzes the stereoinversion of LL-2,6-diaminopimelate (L,L-DAP) to meso-diaminopimelate (meso-DAP), a precursor of L-lysine and an essential component of the bacterial peptidoglycan.</text>
</comment>
<feature type="binding site" evidence="8">
    <location>
        <position position="185"/>
    </location>
    <ligand>
        <name>substrate</name>
    </ligand>
</feature>
<feature type="binding site" evidence="8">
    <location>
        <begin position="203"/>
        <end position="204"/>
    </location>
    <ligand>
        <name>substrate</name>
    </ligand>
</feature>
<feature type="site" description="Could be important to modulate the pK values of the two catalytic cysteine residues" evidence="8">
    <location>
        <position position="203"/>
    </location>
</feature>
<name>A0A1L6MUQ9_9BACT</name>
<dbReference type="KEGG" id="pabo:BCY86_00065"/>
<dbReference type="PROSITE" id="PS01326">
    <property type="entry name" value="DAP_EPIMERASE"/>
    <property type="match status" value="1"/>
</dbReference>
<feature type="binding site" evidence="8">
    <location>
        <position position="14"/>
    </location>
    <ligand>
        <name>substrate</name>
    </ligand>
</feature>
<feature type="active site" description="Proton donor" evidence="8">
    <location>
        <position position="77"/>
    </location>
</feature>
<dbReference type="PANTHER" id="PTHR31689:SF0">
    <property type="entry name" value="DIAMINOPIMELATE EPIMERASE"/>
    <property type="match status" value="1"/>
</dbReference>
<dbReference type="Pfam" id="PF01678">
    <property type="entry name" value="DAP_epimerase"/>
    <property type="match status" value="2"/>
</dbReference>
<keyword evidence="8" id="KW-0963">Cytoplasm</keyword>
<sequence length="284" mass="31812">MKCKHFQKYEGLGNDFILVYKGEEDEESWFINNAKSLCDRHYGIGADGILLLSPTTKRFCDVRMSVINADGSRAEMCGNGIRAVALHRSRVQENTDAPLLIETDQGILTCQVEEVNEMEGIVQVDMGPVQWEGEIPWTFADRSFRLSLLRVGNPHAVTFDPFLEQDYVAMGEQISQHPQFIEGTNVEWVTMRESTSMEVMIWERGVGLTLACGTGACAVAAAACEKGLAPWDIPLFLHLPGGILTIQMRSSDRHALMRGPVRHVYSGEFYCLRYCGFKGEKCYS</sequence>
<feature type="binding site" evidence="8">
    <location>
        <position position="153"/>
    </location>
    <ligand>
        <name>substrate</name>
    </ligand>
</feature>
<feature type="binding site" evidence="8">
    <location>
        <position position="68"/>
    </location>
    <ligand>
        <name>substrate</name>
    </ligand>
</feature>
<keyword evidence="5 8" id="KW-0457">Lysine biosynthesis</keyword>
<dbReference type="InterPro" id="IPR001653">
    <property type="entry name" value="DAP_epimerase_DapF"/>
</dbReference>
<reference evidence="10 11" key="1">
    <citation type="submission" date="2016-08" db="EMBL/GenBank/DDBJ databases">
        <title>Identification and validation of antigenic proteins from Pajaroellobacter abortibovis using de-novo genome sequence assembly and reverse vaccinology.</title>
        <authorList>
            <person name="Welly B.T."/>
            <person name="Miller M.R."/>
            <person name="Stott J.L."/>
            <person name="Blanchard M.T."/>
            <person name="Islas-Trejo A.D."/>
            <person name="O'Rourke S.M."/>
            <person name="Young A.E."/>
            <person name="Medrano J.F."/>
            <person name="Van Eenennaam A.L."/>
        </authorList>
    </citation>
    <scope>NUCLEOTIDE SEQUENCE [LARGE SCALE GENOMIC DNA]</scope>
    <source>
        <strain evidence="10 11">BTF92-0548A/99-0131</strain>
    </source>
</reference>
<dbReference type="OrthoDB" id="9805408at2"/>
<keyword evidence="11" id="KW-1185">Reference proteome</keyword>
<comment type="caution">
    <text evidence="8">Lacks conserved residue(s) required for the propagation of feature annotation.</text>
</comment>
<comment type="subunit">
    <text evidence="8">Homodimer.</text>
</comment>
<evidence type="ECO:0000256" key="5">
    <source>
        <dbReference type="ARBA" id="ARBA00023154"/>
    </source>
</evidence>
<dbReference type="EC" id="5.1.1.7" evidence="3 8"/>
<dbReference type="HAMAP" id="MF_00197">
    <property type="entry name" value="DAP_epimerase"/>
    <property type="match status" value="1"/>
</dbReference>
<dbReference type="NCBIfam" id="TIGR00652">
    <property type="entry name" value="DapF"/>
    <property type="match status" value="1"/>
</dbReference>
<evidence type="ECO:0000313" key="11">
    <source>
        <dbReference type="Proteomes" id="UP000185544"/>
    </source>
</evidence>
<dbReference type="RefSeq" id="WP_075275877.1">
    <property type="nucleotide sequence ID" value="NZ_CP016908.1"/>
</dbReference>
<proteinExistence type="inferred from homology"/>
<gene>
    <name evidence="8" type="primary">dapF</name>
    <name evidence="10" type="ORF">BCY86_00065</name>
</gene>
<evidence type="ECO:0000256" key="2">
    <source>
        <dbReference type="ARBA" id="ARBA00010219"/>
    </source>
</evidence>
<dbReference type="SUPFAM" id="SSF54506">
    <property type="entry name" value="Diaminopimelate epimerase-like"/>
    <property type="match status" value="2"/>
</dbReference>
<dbReference type="GO" id="GO:0005829">
    <property type="term" value="C:cytosol"/>
    <property type="evidence" value="ECO:0007669"/>
    <property type="project" value="TreeGrafter"/>
</dbReference>
<feature type="binding site" evidence="8">
    <location>
        <begin position="78"/>
        <end position="79"/>
    </location>
    <ligand>
        <name>substrate</name>
    </ligand>
</feature>
<dbReference type="GO" id="GO:0009089">
    <property type="term" value="P:lysine biosynthetic process via diaminopimelate"/>
    <property type="evidence" value="ECO:0007669"/>
    <property type="project" value="UniProtKB-UniRule"/>
</dbReference>
<comment type="pathway">
    <text evidence="1 8">Amino-acid biosynthesis; L-lysine biosynthesis via DAP pathway; DL-2,6-diaminopimelate from LL-2,6-diaminopimelate: step 1/1.</text>
</comment>
<dbReference type="STRING" id="1882918.BCY86_00065"/>
<comment type="subcellular location">
    <subcellularLocation>
        <location evidence="8">Cytoplasm</location>
    </subcellularLocation>
</comment>
<evidence type="ECO:0000256" key="9">
    <source>
        <dbReference type="PROSITE-ProRule" id="PRU10125"/>
    </source>
</evidence>
<organism evidence="10 11">
    <name type="scientific">Pajaroellobacter abortibovis</name>
    <dbReference type="NCBI Taxonomy" id="1882918"/>
    <lineage>
        <taxon>Bacteria</taxon>
        <taxon>Pseudomonadati</taxon>
        <taxon>Myxococcota</taxon>
        <taxon>Polyangia</taxon>
        <taxon>Polyangiales</taxon>
        <taxon>Polyangiaceae</taxon>
    </lineage>
</organism>
<feature type="site" description="Could be important to modulate the pK values of the two catalytic cysteine residues" evidence="8">
    <location>
        <position position="155"/>
    </location>
</feature>
<dbReference type="GO" id="GO:0008837">
    <property type="term" value="F:diaminopimelate epimerase activity"/>
    <property type="evidence" value="ECO:0007669"/>
    <property type="project" value="UniProtKB-UniRule"/>
</dbReference>
<accession>A0A1L6MUQ9</accession>
<dbReference type="AlphaFoldDB" id="A0A1L6MUQ9"/>
<feature type="active site" evidence="9">
    <location>
        <position position="77"/>
    </location>
</feature>
<evidence type="ECO:0000313" key="10">
    <source>
        <dbReference type="EMBL" id="APR99243.1"/>
    </source>
</evidence>
<feature type="binding site" evidence="8">
    <location>
        <begin position="213"/>
        <end position="214"/>
    </location>
    <ligand>
        <name>substrate</name>
    </ligand>
</feature>
<evidence type="ECO:0000256" key="7">
    <source>
        <dbReference type="ARBA" id="ARBA00051712"/>
    </source>
</evidence>
<evidence type="ECO:0000256" key="4">
    <source>
        <dbReference type="ARBA" id="ARBA00022605"/>
    </source>
</evidence>
<evidence type="ECO:0000256" key="8">
    <source>
        <dbReference type="HAMAP-Rule" id="MF_00197"/>
    </source>
</evidence>
<dbReference type="EMBL" id="CP016908">
    <property type="protein sequence ID" value="APR99243.1"/>
    <property type="molecule type" value="Genomic_DNA"/>
</dbReference>
<feature type="active site" description="Proton acceptor" evidence="8">
    <location>
        <position position="212"/>
    </location>
</feature>
<protein>
    <recommendedName>
        <fullName evidence="3 8">Diaminopimelate epimerase</fullName>
        <shortName evidence="8">DAP epimerase</shortName>
        <ecNumber evidence="3 8">5.1.1.7</ecNumber>
    </recommendedName>
    <alternativeName>
        <fullName evidence="8">PLP-independent amino acid racemase</fullName>
    </alternativeName>
</protein>